<name>A0A8T3BHJ9_DENNO</name>
<evidence type="ECO:0000313" key="2">
    <source>
        <dbReference type="Proteomes" id="UP000829196"/>
    </source>
</evidence>
<dbReference type="AlphaFoldDB" id="A0A8T3BHJ9"/>
<proteinExistence type="predicted"/>
<protein>
    <submittedName>
        <fullName evidence="1">Uncharacterized protein</fullName>
    </submittedName>
</protein>
<accession>A0A8T3BHJ9</accession>
<dbReference type="EMBL" id="JAGYWB010000009">
    <property type="protein sequence ID" value="KAI0511854.1"/>
    <property type="molecule type" value="Genomic_DNA"/>
</dbReference>
<dbReference type="Proteomes" id="UP000829196">
    <property type="component" value="Unassembled WGS sequence"/>
</dbReference>
<evidence type="ECO:0000313" key="1">
    <source>
        <dbReference type="EMBL" id="KAI0511854.1"/>
    </source>
</evidence>
<organism evidence="1 2">
    <name type="scientific">Dendrobium nobile</name>
    <name type="common">Orchid</name>
    <dbReference type="NCBI Taxonomy" id="94219"/>
    <lineage>
        <taxon>Eukaryota</taxon>
        <taxon>Viridiplantae</taxon>
        <taxon>Streptophyta</taxon>
        <taxon>Embryophyta</taxon>
        <taxon>Tracheophyta</taxon>
        <taxon>Spermatophyta</taxon>
        <taxon>Magnoliopsida</taxon>
        <taxon>Liliopsida</taxon>
        <taxon>Asparagales</taxon>
        <taxon>Orchidaceae</taxon>
        <taxon>Epidendroideae</taxon>
        <taxon>Malaxideae</taxon>
        <taxon>Dendrobiinae</taxon>
        <taxon>Dendrobium</taxon>
    </lineage>
</organism>
<comment type="caution">
    <text evidence="1">The sequence shown here is derived from an EMBL/GenBank/DDBJ whole genome shotgun (WGS) entry which is preliminary data.</text>
</comment>
<keyword evidence="2" id="KW-1185">Reference proteome</keyword>
<sequence length="54" mass="6219">MSKKLQNSPSGIALTSLCYLPWYDLVRLIVKSHTVCWNSLCNCFTLFLLFCFSL</sequence>
<gene>
    <name evidence="1" type="ORF">KFK09_012488</name>
</gene>
<reference evidence="1" key="1">
    <citation type="journal article" date="2022" name="Front. Genet.">
        <title>Chromosome-Scale Assembly of the Dendrobium nobile Genome Provides Insights Into the Molecular Mechanism of the Biosynthesis of the Medicinal Active Ingredient of Dendrobium.</title>
        <authorList>
            <person name="Xu Q."/>
            <person name="Niu S.-C."/>
            <person name="Li K.-L."/>
            <person name="Zheng P.-J."/>
            <person name="Zhang X.-J."/>
            <person name="Jia Y."/>
            <person name="Liu Y."/>
            <person name="Niu Y.-X."/>
            <person name="Yu L.-H."/>
            <person name="Chen D.-F."/>
            <person name="Zhang G.-Q."/>
        </authorList>
    </citation>
    <scope>NUCLEOTIDE SEQUENCE</scope>
    <source>
        <tissue evidence="1">Leaf</tissue>
    </source>
</reference>